<feature type="region of interest" description="Disordered" evidence="2">
    <location>
        <begin position="107"/>
        <end position="157"/>
    </location>
</feature>
<evidence type="ECO:0000313" key="3">
    <source>
        <dbReference type="EMBL" id="GJT01610.1"/>
    </source>
</evidence>
<evidence type="ECO:0000313" key="4">
    <source>
        <dbReference type="Proteomes" id="UP001151760"/>
    </source>
</evidence>
<dbReference type="EMBL" id="BQNB010012284">
    <property type="protein sequence ID" value="GJT01610.1"/>
    <property type="molecule type" value="Genomic_DNA"/>
</dbReference>
<evidence type="ECO:0008006" key="5">
    <source>
        <dbReference type="Google" id="ProtNLM"/>
    </source>
</evidence>
<accession>A0ABQ5AG15</accession>
<comment type="caution">
    <text evidence="3">The sequence shown here is derived from an EMBL/GenBank/DDBJ whole genome shotgun (WGS) entry which is preliminary data.</text>
</comment>
<reference evidence="3" key="1">
    <citation type="journal article" date="2022" name="Int. J. Mol. Sci.">
        <title>Draft Genome of Tanacetum Coccineum: Genomic Comparison of Closely Related Tanacetum-Family Plants.</title>
        <authorList>
            <person name="Yamashiro T."/>
            <person name="Shiraishi A."/>
            <person name="Nakayama K."/>
            <person name="Satake H."/>
        </authorList>
    </citation>
    <scope>NUCLEOTIDE SEQUENCE</scope>
</reference>
<feature type="compositionally biased region" description="Polar residues" evidence="2">
    <location>
        <begin position="115"/>
        <end position="125"/>
    </location>
</feature>
<keyword evidence="1" id="KW-0175">Coiled coil</keyword>
<proteinExistence type="predicted"/>
<evidence type="ECO:0000256" key="1">
    <source>
        <dbReference type="SAM" id="Coils"/>
    </source>
</evidence>
<feature type="compositionally biased region" description="Basic and acidic residues" evidence="2">
    <location>
        <begin position="144"/>
        <end position="157"/>
    </location>
</feature>
<evidence type="ECO:0000256" key="2">
    <source>
        <dbReference type="SAM" id="MobiDB-lite"/>
    </source>
</evidence>
<dbReference type="Proteomes" id="UP001151760">
    <property type="component" value="Unassembled WGS sequence"/>
</dbReference>
<organism evidence="3 4">
    <name type="scientific">Tanacetum coccineum</name>
    <dbReference type="NCBI Taxonomy" id="301880"/>
    <lineage>
        <taxon>Eukaryota</taxon>
        <taxon>Viridiplantae</taxon>
        <taxon>Streptophyta</taxon>
        <taxon>Embryophyta</taxon>
        <taxon>Tracheophyta</taxon>
        <taxon>Spermatophyta</taxon>
        <taxon>Magnoliopsida</taxon>
        <taxon>eudicotyledons</taxon>
        <taxon>Gunneridae</taxon>
        <taxon>Pentapetalae</taxon>
        <taxon>asterids</taxon>
        <taxon>campanulids</taxon>
        <taxon>Asterales</taxon>
        <taxon>Asteraceae</taxon>
        <taxon>Asteroideae</taxon>
        <taxon>Anthemideae</taxon>
        <taxon>Anthemidinae</taxon>
        <taxon>Tanacetum</taxon>
    </lineage>
</organism>
<sequence>MHNNIMAAGLRDRPPMLATGRYAQWQSRFLRYIDTRPNEWSRFMTIVKQTHDLDTVSYHKLFDVLKHYQKEVNEIRVERIAKNANPLALVAAAQHYPDPYYQAPKSHKSFAPPLIQSSSTRSHASTKYKGKEIAKPITPPSESASKEDNDPEQAQRDKDMQKNLALIAKNKNVDTSPRYKHDNQTGKFRNQRTVTVVGARETECRKPKRVKDYTYHKEKMLCKQAEKGVPLQAKQVDWLEDTDEEIDEQELEAHYIYMAKIQEVPTADSETDYEPLEKVQYDAKYNVFANERQHSEQPESINNTCVVETDDSNVILDSPDMCDNDIQTDQNAEECDDERAALANLIANLTLDTEENKMILKQLKKANTSLTQELKECKSNLEESNTTRDSCLIALQSKQTELETYKTLNDRTVDYEKLERKLNETLGLLAQKEIDIKEGLVKEKTKVITDLKLKEEKDLDKLIAMEKQLKFLNEIVYKRNQSIQTIHMLAPKGSTFNGRPTFANPMYLKKVQSEKPCLYEIPYDTFDLANIFAPDSEEILTLEQESRSKLNKDLVRPYDYTKQNRL</sequence>
<name>A0ABQ5AG15_9ASTR</name>
<feature type="coiled-coil region" evidence="1">
    <location>
        <begin position="360"/>
        <end position="387"/>
    </location>
</feature>
<protein>
    <recommendedName>
        <fullName evidence="5">Gag-Pol polyprotein</fullName>
    </recommendedName>
</protein>
<reference evidence="3" key="2">
    <citation type="submission" date="2022-01" db="EMBL/GenBank/DDBJ databases">
        <authorList>
            <person name="Yamashiro T."/>
            <person name="Shiraishi A."/>
            <person name="Satake H."/>
            <person name="Nakayama K."/>
        </authorList>
    </citation>
    <scope>NUCLEOTIDE SEQUENCE</scope>
</reference>
<gene>
    <name evidence="3" type="ORF">Tco_0822779</name>
</gene>
<keyword evidence="4" id="KW-1185">Reference proteome</keyword>